<dbReference type="PANTHER" id="PTHR43968:SF6">
    <property type="entry name" value="GLUTATHIONE S-TRANSFERASE OMEGA"/>
    <property type="match status" value="1"/>
</dbReference>
<gene>
    <name evidence="2" type="ORF">PsYK624_098720</name>
</gene>
<reference evidence="2 3" key="1">
    <citation type="submission" date="2021-08" db="EMBL/GenBank/DDBJ databases">
        <title>Draft Genome Sequence of Phanerochaete sordida strain YK-624.</title>
        <authorList>
            <person name="Mori T."/>
            <person name="Dohra H."/>
            <person name="Suzuki T."/>
            <person name="Kawagishi H."/>
            <person name="Hirai H."/>
        </authorList>
    </citation>
    <scope>NUCLEOTIDE SEQUENCE [LARGE SCALE GENOMIC DNA]</scope>
    <source>
        <strain evidence="2 3">YK-624</strain>
    </source>
</reference>
<dbReference type="PANTHER" id="PTHR43968">
    <property type="match status" value="1"/>
</dbReference>
<dbReference type="SFLD" id="SFLDG00358">
    <property type="entry name" value="Main_(cytGST)"/>
    <property type="match status" value="1"/>
</dbReference>
<comment type="caution">
    <text evidence="2">The sequence shown here is derived from an EMBL/GenBank/DDBJ whole genome shotgun (WGS) entry which is preliminary data.</text>
</comment>
<dbReference type="InterPro" id="IPR004045">
    <property type="entry name" value="Glutathione_S-Trfase_N"/>
</dbReference>
<dbReference type="OrthoDB" id="202840at2759"/>
<dbReference type="InterPro" id="IPR036249">
    <property type="entry name" value="Thioredoxin-like_sf"/>
</dbReference>
<evidence type="ECO:0000313" key="3">
    <source>
        <dbReference type="Proteomes" id="UP000703269"/>
    </source>
</evidence>
<dbReference type="Gene3D" id="3.40.30.10">
    <property type="entry name" value="Glutaredoxin"/>
    <property type="match status" value="1"/>
</dbReference>
<proteinExistence type="predicted"/>
<protein>
    <submittedName>
        <fullName evidence="2">Glutathione S-transferase family protein</fullName>
    </submittedName>
</protein>
<accession>A0A9P3GF06</accession>
<name>A0A9P3GF06_9APHY</name>
<dbReference type="EMBL" id="BPQB01000034">
    <property type="protein sequence ID" value="GJE93711.1"/>
    <property type="molecule type" value="Genomic_DNA"/>
</dbReference>
<dbReference type="InterPro" id="IPR050983">
    <property type="entry name" value="GST_Omega/HSP26"/>
</dbReference>
<dbReference type="SUPFAM" id="SSF47616">
    <property type="entry name" value="GST C-terminal domain-like"/>
    <property type="match status" value="1"/>
</dbReference>
<dbReference type="CDD" id="cd00299">
    <property type="entry name" value="GST_C_family"/>
    <property type="match status" value="1"/>
</dbReference>
<dbReference type="SUPFAM" id="SSF52833">
    <property type="entry name" value="Thioredoxin-like"/>
    <property type="match status" value="1"/>
</dbReference>
<evidence type="ECO:0000313" key="2">
    <source>
        <dbReference type="EMBL" id="GJE93711.1"/>
    </source>
</evidence>
<dbReference type="PROSITE" id="PS50404">
    <property type="entry name" value="GST_NTER"/>
    <property type="match status" value="1"/>
</dbReference>
<dbReference type="Gene3D" id="1.20.1050.10">
    <property type="match status" value="1"/>
</dbReference>
<sequence>MPERITLYTAKICPYAHRAEIALAVAGVPYTRYEIDLRNKPEWYLPKVNPVGKVPAIAYGGPDVPADQPSPESVKLNESLVLVEFIADLFPESGILPADPVLRAKARLFIDAVSTKFGPAQAAVLHNGADPEPLVQALEALQALLPEQGFAIGEFSAADIAIAPFLARAELNLENDLGGYPEGKGEGQRILSLIRSPRLARWQEYSKAVQSHPAVASTFDRDHVLQSFKKRFAELRAKKFTA</sequence>
<dbReference type="AlphaFoldDB" id="A0A9P3GF06"/>
<dbReference type="SFLD" id="SFLDS00019">
    <property type="entry name" value="Glutathione_Transferase_(cytos"/>
    <property type="match status" value="1"/>
</dbReference>
<dbReference type="InterPro" id="IPR036282">
    <property type="entry name" value="Glutathione-S-Trfase_C_sf"/>
</dbReference>
<dbReference type="InterPro" id="IPR040079">
    <property type="entry name" value="Glutathione_S-Trfase"/>
</dbReference>
<dbReference type="Pfam" id="PF13417">
    <property type="entry name" value="GST_N_3"/>
    <property type="match status" value="1"/>
</dbReference>
<evidence type="ECO:0000259" key="1">
    <source>
        <dbReference type="PROSITE" id="PS50404"/>
    </source>
</evidence>
<dbReference type="Pfam" id="PF13410">
    <property type="entry name" value="GST_C_2"/>
    <property type="match status" value="1"/>
</dbReference>
<feature type="domain" description="GST N-terminal" evidence="1">
    <location>
        <begin position="3"/>
        <end position="94"/>
    </location>
</feature>
<organism evidence="2 3">
    <name type="scientific">Phanerochaete sordida</name>
    <dbReference type="NCBI Taxonomy" id="48140"/>
    <lineage>
        <taxon>Eukaryota</taxon>
        <taxon>Fungi</taxon>
        <taxon>Dikarya</taxon>
        <taxon>Basidiomycota</taxon>
        <taxon>Agaricomycotina</taxon>
        <taxon>Agaricomycetes</taxon>
        <taxon>Polyporales</taxon>
        <taxon>Phanerochaetaceae</taxon>
        <taxon>Phanerochaete</taxon>
    </lineage>
</organism>
<dbReference type="Proteomes" id="UP000703269">
    <property type="component" value="Unassembled WGS sequence"/>
</dbReference>
<keyword evidence="3" id="KW-1185">Reference proteome</keyword>
<dbReference type="GO" id="GO:0005737">
    <property type="term" value="C:cytoplasm"/>
    <property type="evidence" value="ECO:0007669"/>
    <property type="project" value="TreeGrafter"/>
</dbReference>